<dbReference type="InterPro" id="IPR013615">
    <property type="entry name" value="CbbQ_C"/>
</dbReference>
<dbReference type="InterPro" id="IPR011704">
    <property type="entry name" value="ATPase_dyneun-rel_AAA"/>
</dbReference>
<evidence type="ECO:0000256" key="3">
    <source>
        <dbReference type="ARBA" id="ARBA00022840"/>
    </source>
</evidence>
<dbReference type="SUPFAM" id="SSF52540">
    <property type="entry name" value="P-loop containing nucleoside triphosphate hydrolases"/>
    <property type="match status" value="1"/>
</dbReference>
<dbReference type="InterPro" id="IPR050764">
    <property type="entry name" value="CbbQ/NirQ/NorQ/GpvN"/>
</dbReference>
<feature type="domain" description="ATPase dynein-related AAA" evidence="4">
    <location>
        <begin position="36"/>
        <end position="170"/>
    </location>
</feature>
<proteinExistence type="inferred from homology"/>
<dbReference type="GO" id="GO:0005524">
    <property type="term" value="F:ATP binding"/>
    <property type="evidence" value="ECO:0007669"/>
    <property type="project" value="UniProtKB-KW"/>
</dbReference>
<evidence type="ECO:0000259" key="5">
    <source>
        <dbReference type="Pfam" id="PF08406"/>
    </source>
</evidence>
<comment type="similarity">
    <text evidence="1">Belongs to the CbbQ/NirQ/NorQ/GpvN family.</text>
</comment>
<reference evidence="6" key="1">
    <citation type="journal article" date="2020" name="mSystems">
        <title>Genome- and Community-Level Interaction Insights into Carbon Utilization and Element Cycling Functions of Hydrothermarchaeota in Hydrothermal Sediment.</title>
        <authorList>
            <person name="Zhou Z."/>
            <person name="Liu Y."/>
            <person name="Xu W."/>
            <person name="Pan J."/>
            <person name="Luo Z.H."/>
            <person name="Li M."/>
        </authorList>
    </citation>
    <scope>NUCLEOTIDE SEQUENCE [LARGE SCALE GENOMIC DNA]</scope>
    <source>
        <strain evidence="6">HyVt-493</strain>
    </source>
</reference>
<evidence type="ECO:0000313" key="6">
    <source>
        <dbReference type="EMBL" id="HFC92240.1"/>
    </source>
</evidence>
<dbReference type="GO" id="GO:0016887">
    <property type="term" value="F:ATP hydrolysis activity"/>
    <property type="evidence" value="ECO:0007669"/>
    <property type="project" value="InterPro"/>
</dbReference>
<keyword evidence="3" id="KW-0067">ATP-binding</keyword>
<evidence type="ECO:0000256" key="2">
    <source>
        <dbReference type="ARBA" id="ARBA00022741"/>
    </source>
</evidence>
<dbReference type="PANTHER" id="PTHR42759:SF7">
    <property type="entry name" value="DENITRIFICATION REGULATORY PROTEIN NIRQ"/>
    <property type="match status" value="1"/>
</dbReference>
<gene>
    <name evidence="6" type="ORF">ENJ51_05440</name>
</gene>
<feature type="domain" description="CbbQ/NirQ/NorQ C-terminal" evidence="5">
    <location>
        <begin position="183"/>
        <end position="266"/>
    </location>
</feature>
<accession>A0A7V2WUX0</accession>
<evidence type="ECO:0000259" key="4">
    <source>
        <dbReference type="Pfam" id="PF07728"/>
    </source>
</evidence>
<dbReference type="InterPro" id="IPR027417">
    <property type="entry name" value="P-loop_NTPase"/>
</dbReference>
<dbReference type="Proteomes" id="UP000885750">
    <property type="component" value="Unassembled WGS sequence"/>
</dbReference>
<organism evidence="6">
    <name type="scientific">Leucothrix mucor</name>
    <dbReference type="NCBI Taxonomy" id="45248"/>
    <lineage>
        <taxon>Bacteria</taxon>
        <taxon>Pseudomonadati</taxon>
        <taxon>Pseudomonadota</taxon>
        <taxon>Gammaproteobacteria</taxon>
        <taxon>Thiotrichales</taxon>
        <taxon>Thiotrichaceae</taxon>
        <taxon>Leucothrix</taxon>
    </lineage>
</organism>
<dbReference type="Gene3D" id="3.40.50.300">
    <property type="entry name" value="P-loop containing nucleotide triphosphate hydrolases"/>
    <property type="match status" value="1"/>
</dbReference>
<dbReference type="EMBL" id="DRMS01000207">
    <property type="protein sequence ID" value="HFC92240.1"/>
    <property type="molecule type" value="Genomic_DNA"/>
</dbReference>
<keyword evidence="2" id="KW-0547">Nucleotide-binding</keyword>
<protein>
    <submittedName>
        <fullName evidence="6">CbbQ/NirQ/NorQ/GpvN family protein</fullName>
    </submittedName>
</protein>
<evidence type="ECO:0000256" key="1">
    <source>
        <dbReference type="ARBA" id="ARBA00009417"/>
    </source>
</evidence>
<dbReference type="AlphaFoldDB" id="A0A7V2WUX0"/>
<name>A0A7V2WUX0_LEUMU</name>
<dbReference type="PANTHER" id="PTHR42759">
    <property type="entry name" value="MOXR FAMILY PROTEIN"/>
    <property type="match status" value="1"/>
</dbReference>
<dbReference type="Pfam" id="PF07728">
    <property type="entry name" value="AAA_5"/>
    <property type="match status" value="1"/>
</dbReference>
<sequence length="269" mass="30269">MSEVDIEQYRINDEPFYHLQEDEINEYQAAYNARLPVMVKGPTGCGKSRFIEHMAWKLDRPLITVACNEDMTASDLVGRYLLDANGTRWVDGPLTVAARIGAICYLDEIVEARQDTTVVIHPLTDHRRELPLDKKGETVHAHKDFQLVISYNPGYQSLMKELKQSTKQRFVAMDFDYAPTKVEEGIVEKEANIDADTAKKLVQIGKVARNLKGHGLDEGISTRLLVYAASLINQGIKPANACRMALVRPITDDADIRQTLDHAIDTIFV</sequence>
<comment type="caution">
    <text evidence="6">The sequence shown here is derived from an EMBL/GenBank/DDBJ whole genome shotgun (WGS) entry which is preliminary data.</text>
</comment>
<dbReference type="Pfam" id="PF08406">
    <property type="entry name" value="CbbQ_C"/>
    <property type="match status" value="1"/>
</dbReference>